<accession>T2GD06</accession>
<dbReference type="PATRIC" id="fig|1121448.10.peg.2695"/>
<feature type="region of interest" description="Disordered" evidence="1">
    <location>
        <begin position="74"/>
        <end position="96"/>
    </location>
</feature>
<organism evidence="2 3">
    <name type="scientific">Megalodesulfovibrio gigas (strain ATCC 19364 / DSM 1382 / NCIMB 9332 / VKM B-1759)</name>
    <name type="common">Desulfovibrio gigas</name>
    <dbReference type="NCBI Taxonomy" id="1121448"/>
    <lineage>
        <taxon>Bacteria</taxon>
        <taxon>Pseudomonadati</taxon>
        <taxon>Thermodesulfobacteriota</taxon>
        <taxon>Desulfovibrionia</taxon>
        <taxon>Desulfovibrionales</taxon>
        <taxon>Desulfovibrionaceae</taxon>
        <taxon>Megalodesulfovibrio</taxon>
    </lineage>
</organism>
<evidence type="ECO:0000313" key="3">
    <source>
        <dbReference type="Proteomes" id="UP000016587"/>
    </source>
</evidence>
<sequence>MGIIARTVETSTFALDIRSLMDNLPAPLILGPADQPHVAPPYRSLLERTSEVLENLAASGDARYSDAAFAARHQAAAPAARRSPESTEGNLLQASA</sequence>
<reference evidence="3" key="2">
    <citation type="submission" date="2013-07" db="EMBL/GenBank/DDBJ databases">
        <authorList>
            <person name="Morais-Silva F.O."/>
            <person name="Rezende A.M."/>
            <person name="Pimentel C."/>
            <person name="Resende D.M."/>
            <person name="Santos C.I."/>
            <person name="Clemente C."/>
            <person name="de Oliveira L.M."/>
            <person name="da Silva S.M."/>
            <person name="Costa D.A."/>
            <person name="Varela-Raposo A."/>
            <person name="Horacio E.C.A."/>
            <person name="Matos M."/>
            <person name="Flores O."/>
            <person name="Ruiz J.C."/>
            <person name="Rodrigues-Pousada C."/>
        </authorList>
    </citation>
    <scope>NUCLEOTIDE SEQUENCE [LARGE SCALE GENOMIC DNA]</scope>
    <source>
        <strain evidence="3">ATCC 19364 / DSM 1382 / NCIMB 9332 / VKM B-1759</strain>
    </source>
</reference>
<gene>
    <name evidence="2" type="ORF">DGI_2734</name>
</gene>
<evidence type="ECO:0000313" key="2">
    <source>
        <dbReference type="EMBL" id="AGW14465.1"/>
    </source>
</evidence>
<feature type="compositionally biased region" description="Polar residues" evidence="1">
    <location>
        <begin position="86"/>
        <end position="96"/>
    </location>
</feature>
<evidence type="ECO:0000256" key="1">
    <source>
        <dbReference type="SAM" id="MobiDB-lite"/>
    </source>
</evidence>
<dbReference type="Proteomes" id="UP000016587">
    <property type="component" value="Chromosome"/>
</dbReference>
<dbReference type="HOGENOM" id="CLU_2355152_0_0_7"/>
<proteinExistence type="predicted"/>
<name>T2GD06_MEGG1</name>
<reference evidence="2 3" key="1">
    <citation type="journal article" date="2013" name="J. Bacteriol.">
        <title>Roles of HynAB and Ech, the only two hydrogenases found in the model sulfate reducer Desulfovibrio gigas.</title>
        <authorList>
            <person name="Morais-Silva F.O."/>
            <person name="Santos C.I."/>
            <person name="Rodrigues R."/>
            <person name="Pereira I.A."/>
            <person name="Rodrigues-Pousada C."/>
        </authorList>
    </citation>
    <scope>NUCLEOTIDE SEQUENCE [LARGE SCALE GENOMIC DNA]</scope>
    <source>
        <strain evidence="3">ATCC 19364 / DSM 1382 / NCIMB 9332 / VKM B-1759</strain>
    </source>
</reference>
<dbReference type="KEGG" id="dgg:DGI_2734"/>
<dbReference type="OrthoDB" id="9858499at2"/>
<dbReference type="RefSeq" id="WP_021761487.1">
    <property type="nucleotide sequence ID" value="NC_022444.1"/>
</dbReference>
<protein>
    <submittedName>
        <fullName evidence="2">Uncharacterized protein</fullName>
    </submittedName>
</protein>
<dbReference type="EMBL" id="CP006585">
    <property type="protein sequence ID" value="AGW14465.1"/>
    <property type="molecule type" value="Genomic_DNA"/>
</dbReference>
<dbReference type="AlphaFoldDB" id="T2GD06"/>
<dbReference type="STRING" id="1121448.DGI_2734"/>
<keyword evidence="3" id="KW-1185">Reference proteome</keyword>